<reference evidence="3" key="2">
    <citation type="submission" date="2025-08" db="UniProtKB">
        <authorList>
            <consortium name="Ensembl"/>
        </authorList>
    </citation>
    <scope>IDENTIFICATION</scope>
</reference>
<dbReference type="Ensembl" id="ENSPANT00000083250.1">
    <property type="protein sequence ID" value="ENSPANP00000059250.1"/>
    <property type="gene ID" value="ENSPANG00000046336.1"/>
</dbReference>
<evidence type="ECO:0000256" key="1">
    <source>
        <dbReference type="SAM" id="Coils"/>
    </source>
</evidence>
<evidence type="ECO:0000313" key="3">
    <source>
        <dbReference type="Ensembl" id="ENSPANP00000059250.1"/>
    </source>
</evidence>
<reference evidence="3 4" key="1">
    <citation type="submission" date="2012-03" db="EMBL/GenBank/DDBJ databases">
        <title>Whole Genome Assembly of Papio anubis.</title>
        <authorList>
            <person name="Liu Y.L."/>
            <person name="Abraham K.A."/>
            <person name="Akbar H.A."/>
            <person name="Ali S.A."/>
            <person name="Anosike U.A."/>
            <person name="Aqrawi P.A."/>
            <person name="Arias F.A."/>
            <person name="Attaway T.A."/>
            <person name="Awwad R.A."/>
            <person name="Babu C.B."/>
            <person name="Bandaranaike D.B."/>
            <person name="Battles P.B."/>
            <person name="Bell A.B."/>
            <person name="Beltran B.B."/>
            <person name="Berhane-Mersha D.B."/>
            <person name="Bess C.B."/>
            <person name="Bickham C.B."/>
            <person name="Bolden T.B."/>
            <person name="Carter K.C."/>
            <person name="Chau D.C."/>
            <person name="Chavez A.C."/>
            <person name="Clerc-Blankenburg K.C."/>
            <person name="Coyle M.C."/>
            <person name="Dao M.D."/>
            <person name="Davila M.L.D."/>
            <person name="Davy-Carroll L.D."/>
            <person name="Denson S.D."/>
            <person name="Dinh H.D."/>
            <person name="Fernandez S.F."/>
            <person name="Fernando P.F."/>
            <person name="Forbes L.F."/>
            <person name="Francis C.F."/>
            <person name="Francisco L.F."/>
            <person name="Fu Q.F."/>
            <person name="Garcia-Iii R.G."/>
            <person name="Garrett T.G."/>
            <person name="Gross S.G."/>
            <person name="Gubbala S.G."/>
            <person name="Hirani K.H."/>
            <person name="Hogues M.H."/>
            <person name="Hollins B.H."/>
            <person name="Jackson L.J."/>
            <person name="Javaid M.J."/>
            <person name="Jhangiani S.J."/>
            <person name="Johnson A.J."/>
            <person name="Johnson B.J."/>
            <person name="Jones J.J."/>
            <person name="Joshi V.J."/>
            <person name="Kalu J.K."/>
            <person name="Khan N.K."/>
            <person name="Korchina V.K."/>
            <person name="Kovar C.K."/>
            <person name="Lago L.L."/>
            <person name="Lara F.L."/>
            <person name="Le T.-K.L."/>
            <person name="Lee S.L."/>
            <person name="Legall-Iii F.L."/>
            <person name="Lemon S.L."/>
            <person name="Liu J.L."/>
            <person name="Liu Y.-S.L."/>
            <person name="Liyanage D.L."/>
            <person name="Lopez J.L."/>
            <person name="Lorensuhewa L.L."/>
            <person name="Mata R.M."/>
            <person name="Mathew T.M."/>
            <person name="Mercado C.M."/>
            <person name="Mercado I.M."/>
            <person name="Morales K.M."/>
            <person name="Morgan M.M."/>
            <person name="Munidasa M.M."/>
            <person name="Ngo D.N."/>
            <person name="Nguyen L.N."/>
            <person name="Nguyen T.N."/>
            <person name="Nguyen N.N."/>
            <person name="Obregon M.O."/>
            <person name="Okwuonu G.O."/>
            <person name="Ongeri F.O."/>
            <person name="Onwere C.O."/>
            <person name="Osifeso I.O."/>
            <person name="Parra A.P."/>
            <person name="Patil S.P."/>
            <person name="Perez A.P."/>
            <person name="Perez Y.P."/>
            <person name="Pham C.P."/>
            <person name="Pu L.-L.P."/>
            <person name="Puazo M.P."/>
            <person name="Quiroz J.Q."/>
            <person name="Rouhana J.R."/>
            <person name="Ruiz M.R."/>
            <person name="Ruiz S.-J.R."/>
            <person name="Saada N.S."/>
            <person name="Santibanez J.S."/>
            <person name="Scheel M.S."/>
            <person name="Schneider B.S."/>
            <person name="Simmons D.S."/>
            <person name="Sisson I.S."/>
            <person name="Tang L.-Y.T."/>
            <person name="Thornton R.T."/>
            <person name="Tisius J.T."/>
            <person name="Toledanes G.T."/>
            <person name="Trejos Z.T."/>
            <person name="Usmani K.U."/>
            <person name="Varghese R.V."/>
            <person name="Vattathil S.V."/>
            <person name="Vee V.V."/>
            <person name="Walker D.W."/>
            <person name="Weissenberger G.W."/>
            <person name="White C.W."/>
            <person name="Williams A.W."/>
            <person name="Woodworth J.W."/>
            <person name="Wright R.W."/>
            <person name="Zhu Y.Z."/>
            <person name="Han Y.H."/>
            <person name="Newsham I.N."/>
            <person name="Nazareth L.N."/>
            <person name="Worley K.W."/>
            <person name="Muzny D.M."/>
            <person name="Rogers J.R."/>
            <person name="Gibbs R.G."/>
        </authorList>
    </citation>
    <scope>NUCLEOTIDE SEQUENCE [LARGE SCALE GENOMIC DNA]</scope>
</reference>
<keyword evidence="4" id="KW-1185">Reference proteome</keyword>
<accession>A0A8I5NFN1</accession>
<feature type="coiled-coil region" evidence="1">
    <location>
        <begin position="44"/>
        <end position="85"/>
    </location>
</feature>
<proteinExistence type="predicted"/>
<sequence>MESRCVTQGGVQWRDLSSSPATDQSLTENDFDKLREKGFSQSNVSELKEELRTQRKETKNVEKRMDEWITRIINAEKTLKELIEMKTMTQELRDKCTSFRTDSINWRKEYQ</sequence>
<dbReference type="OMA" id="RTDSINW"/>
<dbReference type="GeneTree" id="ENSGT00960000190362"/>
<keyword evidence="1" id="KW-0175">Coiled coil</keyword>
<evidence type="ECO:0000313" key="4">
    <source>
        <dbReference type="Proteomes" id="UP000028761"/>
    </source>
</evidence>
<dbReference type="AlphaFoldDB" id="A0A8I5NFN1"/>
<protein>
    <submittedName>
        <fullName evidence="3">Uncharacterized protein</fullName>
    </submittedName>
</protein>
<organism evidence="3 4">
    <name type="scientific">Papio anubis</name>
    <name type="common">Olive baboon</name>
    <dbReference type="NCBI Taxonomy" id="9555"/>
    <lineage>
        <taxon>Eukaryota</taxon>
        <taxon>Metazoa</taxon>
        <taxon>Chordata</taxon>
        <taxon>Craniata</taxon>
        <taxon>Vertebrata</taxon>
        <taxon>Euteleostomi</taxon>
        <taxon>Mammalia</taxon>
        <taxon>Eutheria</taxon>
        <taxon>Euarchontoglires</taxon>
        <taxon>Primates</taxon>
        <taxon>Haplorrhini</taxon>
        <taxon>Catarrhini</taxon>
        <taxon>Cercopithecidae</taxon>
        <taxon>Cercopithecinae</taxon>
        <taxon>Papio</taxon>
    </lineage>
</organism>
<feature type="region of interest" description="Disordered" evidence="2">
    <location>
        <begin position="1"/>
        <end position="30"/>
    </location>
</feature>
<dbReference type="Proteomes" id="UP000028761">
    <property type="component" value="Chromosome 7"/>
</dbReference>
<feature type="compositionally biased region" description="Polar residues" evidence="2">
    <location>
        <begin position="1"/>
        <end position="28"/>
    </location>
</feature>
<reference evidence="3" key="3">
    <citation type="submission" date="2025-09" db="UniProtKB">
        <authorList>
            <consortium name="Ensembl"/>
        </authorList>
    </citation>
    <scope>IDENTIFICATION</scope>
</reference>
<evidence type="ECO:0000256" key="2">
    <source>
        <dbReference type="SAM" id="MobiDB-lite"/>
    </source>
</evidence>
<name>A0A8I5NFN1_PAPAN</name>